<accession>A0AAW1VXA2</accession>
<dbReference type="InterPro" id="IPR036691">
    <property type="entry name" value="Endo/exonu/phosph_ase_sf"/>
</dbReference>
<keyword evidence="2" id="KW-1185">Reference proteome</keyword>
<proteinExistence type="predicted"/>
<organism evidence="1 2">
    <name type="scientific">Rubus argutus</name>
    <name type="common">Southern blackberry</name>
    <dbReference type="NCBI Taxonomy" id="59490"/>
    <lineage>
        <taxon>Eukaryota</taxon>
        <taxon>Viridiplantae</taxon>
        <taxon>Streptophyta</taxon>
        <taxon>Embryophyta</taxon>
        <taxon>Tracheophyta</taxon>
        <taxon>Spermatophyta</taxon>
        <taxon>Magnoliopsida</taxon>
        <taxon>eudicotyledons</taxon>
        <taxon>Gunneridae</taxon>
        <taxon>Pentapetalae</taxon>
        <taxon>rosids</taxon>
        <taxon>fabids</taxon>
        <taxon>Rosales</taxon>
        <taxon>Rosaceae</taxon>
        <taxon>Rosoideae</taxon>
        <taxon>Rosoideae incertae sedis</taxon>
        <taxon>Rubus</taxon>
    </lineage>
</organism>
<name>A0AAW1VXA2_RUBAR</name>
<reference evidence="1 2" key="1">
    <citation type="journal article" date="2023" name="G3 (Bethesda)">
        <title>A chromosome-length genome assembly and annotation of blackberry (Rubus argutus, cv. 'Hillquist').</title>
        <authorList>
            <person name="Bruna T."/>
            <person name="Aryal R."/>
            <person name="Dudchenko O."/>
            <person name="Sargent D.J."/>
            <person name="Mead D."/>
            <person name="Buti M."/>
            <person name="Cavallini A."/>
            <person name="Hytonen T."/>
            <person name="Andres J."/>
            <person name="Pham M."/>
            <person name="Weisz D."/>
            <person name="Mascagni F."/>
            <person name="Usai G."/>
            <person name="Natali L."/>
            <person name="Bassil N."/>
            <person name="Fernandez G.E."/>
            <person name="Lomsadze A."/>
            <person name="Armour M."/>
            <person name="Olukolu B."/>
            <person name="Poorten T."/>
            <person name="Britton C."/>
            <person name="Davik J."/>
            <person name="Ashrafi H."/>
            <person name="Aiden E.L."/>
            <person name="Borodovsky M."/>
            <person name="Worthington M."/>
        </authorList>
    </citation>
    <scope>NUCLEOTIDE SEQUENCE [LARGE SCALE GENOMIC DNA]</scope>
    <source>
        <strain evidence="1">PI 553951</strain>
    </source>
</reference>
<gene>
    <name evidence="1" type="ORF">M0R45_035548</name>
</gene>
<dbReference type="PANTHER" id="PTHR33710">
    <property type="entry name" value="BNAC02G09200D PROTEIN"/>
    <property type="match status" value="1"/>
</dbReference>
<dbReference type="PANTHER" id="PTHR33710:SF71">
    <property type="entry name" value="ENDONUCLEASE_EXONUCLEASE_PHOSPHATASE DOMAIN-CONTAINING PROTEIN"/>
    <property type="match status" value="1"/>
</dbReference>
<comment type="caution">
    <text evidence="1">The sequence shown here is derived from an EMBL/GenBank/DDBJ whole genome shotgun (WGS) entry which is preliminary data.</text>
</comment>
<evidence type="ECO:0000313" key="2">
    <source>
        <dbReference type="Proteomes" id="UP001457282"/>
    </source>
</evidence>
<dbReference type="EMBL" id="JBEDUW010000007">
    <property type="protein sequence ID" value="KAK9911652.1"/>
    <property type="molecule type" value="Genomic_DNA"/>
</dbReference>
<evidence type="ECO:0000313" key="1">
    <source>
        <dbReference type="EMBL" id="KAK9911652.1"/>
    </source>
</evidence>
<dbReference type="SUPFAM" id="SSF56219">
    <property type="entry name" value="DNase I-like"/>
    <property type="match status" value="1"/>
</dbReference>
<protein>
    <submittedName>
        <fullName evidence="1">Uncharacterized protein</fullName>
    </submittedName>
</protein>
<dbReference type="AlphaFoldDB" id="A0AAW1VXA2"/>
<sequence length="247" mass="28904">MEAWETMDGNTQVQFLKEARLVDDDKAELMGQNIKEIGALGGILKIRSVDTDKTGRAQSLDCGCAVLDQKSREIRRFSDGGPRIMDWAFGKSSKADGPVEHKGRSSCCRLDRFIFTPEWEELFPNVRQITLARVTSDHCPVQLDTSKLKWGPSPFRFENSWLRHPEFKEKLKEWWRQETFQGWEGYKFMKKLKFLKGKIKHWSREKFGEVGKVKEEVKARLIEIDLEEGREGWILQRGRKEKLFCFN</sequence>
<dbReference type="Proteomes" id="UP001457282">
    <property type="component" value="Unassembled WGS sequence"/>
</dbReference>